<name>A0A0N7GFC8_9CAUD</name>
<accession>A0A0N7GFC8</accession>
<keyword evidence="2" id="KW-1185">Reference proteome</keyword>
<evidence type="ECO:0000313" key="2">
    <source>
        <dbReference type="Proteomes" id="UP000225954"/>
    </source>
</evidence>
<protein>
    <submittedName>
        <fullName evidence="1">Uncharacterized protein</fullName>
    </submittedName>
</protein>
<sequence length="71" mass="8107">MKLQTNISKSKDGQYFVIVRCPGYQHLTRRTSAMTLIDAREGAKYLKAVITRLFNAQKLECFAKPNPRFAA</sequence>
<gene>
    <name evidence="1" type="ORF">POR1_44</name>
</gene>
<reference evidence="1 2" key="1">
    <citation type="journal article" date="2016" name="Genome Announc.">
        <title>Genome Sequences of Pseudomonas oryzihabitans Phage POR1 and Pseudomonas aeruginosa Phage PAE1.</title>
        <authorList>
            <person name="Dyson Z.A."/>
            <person name="Seviour R.J."/>
            <person name="Tucci J."/>
            <person name="Petrovski S."/>
        </authorList>
    </citation>
    <scope>NUCLEOTIDE SEQUENCE [LARGE SCALE GENOMIC DNA]</scope>
</reference>
<dbReference type="Proteomes" id="UP000225954">
    <property type="component" value="Segment"/>
</dbReference>
<organism evidence="1 2">
    <name type="scientific">Pseudomonas phage POR1</name>
    <dbReference type="NCBI Taxonomy" id="1718594"/>
    <lineage>
        <taxon>Viruses</taxon>
        <taxon>Duplodnaviria</taxon>
        <taxon>Heunggongvirae</taxon>
        <taxon>Uroviricota</taxon>
        <taxon>Caudoviricetes</taxon>
        <taxon>Porunavirus</taxon>
        <taxon>Porunavirus POR1</taxon>
    </lineage>
</organism>
<dbReference type="EMBL" id="KT716399">
    <property type="protein sequence ID" value="ALH46249.1"/>
    <property type="molecule type" value="Genomic_DNA"/>
</dbReference>
<evidence type="ECO:0000313" key="1">
    <source>
        <dbReference type="EMBL" id="ALH46249.1"/>
    </source>
</evidence>
<proteinExistence type="predicted"/>